<dbReference type="SUPFAM" id="SSF46689">
    <property type="entry name" value="Homeodomain-like"/>
    <property type="match status" value="1"/>
</dbReference>
<dbReference type="PRINTS" id="PR00032">
    <property type="entry name" value="HTHARAC"/>
</dbReference>
<dbReference type="SUPFAM" id="SSF51215">
    <property type="entry name" value="Regulatory protein AraC"/>
    <property type="match status" value="1"/>
</dbReference>
<dbReference type="EMBL" id="VLPL01000002">
    <property type="protein sequence ID" value="TSJ46681.1"/>
    <property type="molecule type" value="Genomic_DNA"/>
</dbReference>
<sequence>MNFPRLPIEKFDENGLLQAFYINRFSEHLKKYHSDINHPHKHDFYLTVFFEKGEGRHDIDFHTYTIQPNRVFFLQPEQIHHWEFDQEAEGWIFFHSEDFYKLYVTHFELTQWPFFQSRDSNPKLDIPEEVADILHQRFEEILTEYQENAKHAFLKIANLSQLIYADLARVYVTQTAIPGQKNHLYQDHFHRFTQLLDKHFSSQKNASFYASELAMTTKHLHRICLSCAGKSTSQLIAERLLLEAKRKLVSESKSIQEIADELGFENYPYFHLFFKKHAGETPKQFREKNS</sequence>
<dbReference type="InterPro" id="IPR003313">
    <property type="entry name" value="AraC-bd"/>
</dbReference>
<dbReference type="PROSITE" id="PS01124">
    <property type="entry name" value="HTH_ARAC_FAMILY_2"/>
    <property type="match status" value="1"/>
</dbReference>
<dbReference type="InterPro" id="IPR018060">
    <property type="entry name" value="HTH_AraC"/>
</dbReference>
<dbReference type="AlphaFoldDB" id="A0A556N3I8"/>
<dbReference type="InterPro" id="IPR014710">
    <property type="entry name" value="RmlC-like_jellyroll"/>
</dbReference>
<dbReference type="Pfam" id="PF12833">
    <property type="entry name" value="HTH_18"/>
    <property type="match status" value="1"/>
</dbReference>
<evidence type="ECO:0000256" key="3">
    <source>
        <dbReference type="ARBA" id="ARBA00023163"/>
    </source>
</evidence>
<dbReference type="InterPro" id="IPR020449">
    <property type="entry name" value="Tscrpt_reg_AraC-type_HTH"/>
</dbReference>
<dbReference type="PANTHER" id="PTHR43280">
    <property type="entry name" value="ARAC-FAMILY TRANSCRIPTIONAL REGULATOR"/>
    <property type="match status" value="1"/>
</dbReference>
<evidence type="ECO:0000313" key="5">
    <source>
        <dbReference type="EMBL" id="TSJ46681.1"/>
    </source>
</evidence>
<evidence type="ECO:0000256" key="1">
    <source>
        <dbReference type="ARBA" id="ARBA00023015"/>
    </source>
</evidence>
<dbReference type="Pfam" id="PF02311">
    <property type="entry name" value="AraC_binding"/>
    <property type="match status" value="1"/>
</dbReference>
<keyword evidence="2" id="KW-0238">DNA-binding</keyword>
<dbReference type="InterPro" id="IPR037923">
    <property type="entry name" value="HTH-like"/>
</dbReference>
<keyword evidence="3" id="KW-0804">Transcription</keyword>
<protein>
    <submittedName>
        <fullName evidence="5">Helix-turn-helix domain-containing protein</fullName>
    </submittedName>
</protein>
<feature type="domain" description="HTH araC/xylS-type" evidence="4">
    <location>
        <begin position="190"/>
        <end position="288"/>
    </location>
</feature>
<accession>A0A556N3I8</accession>
<dbReference type="GO" id="GO:0003700">
    <property type="term" value="F:DNA-binding transcription factor activity"/>
    <property type="evidence" value="ECO:0007669"/>
    <property type="project" value="InterPro"/>
</dbReference>
<organism evidence="5 6">
    <name type="scientific">Fluviicola chungangensis</name>
    <dbReference type="NCBI Taxonomy" id="2597671"/>
    <lineage>
        <taxon>Bacteria</taxon>
        <taxon>Pseudomonadati</taxon>
        <taxon>Bacteroidota</taxon>
        <taxon>Flavobacteriia</taxon>
        <taxon>Flavobacteriales</taxon>
        <taxon>Crocinitomicaceae</taxon>
        <taxon>Fluviicola</taxon>
    </lineage>
</organism>
<dbReference type="OrthoDB" id="1096411at2"/>
<dbReference type="PANTHER" id="PTHR43280:SF32">
    <property type="entry name" value="TRANSCRIPTIONAL REGULATORY PROTEIN"/>
    <property type="match status" value="1"/>
</dbReference>
<dbReference type="Gene3D" id="2.60.120.10">
    <property type="entry name" value="Jelly Rolls"/>
    <property type="match status" value="1"/>
</dbReference>
<keyword evidence="1" id="KW-0805">Transcription regulation</keyword>
<dbReference type="SMART" id="SM00342">
    <property type="entry name" value="HTH_ARAC"/>
    <property type="match status" value="1"/>
</dbReference>
<dbReference type="InterPro" id="IPR009057">
    <property type="entry name" value="Homeodomain-like_sf"/>
</dbReference>
<evidence type="ECO:0000259" key="4">
    <source>
        <dbReference type="PROSITE" id="PS01124"/>
    </source>
</evidence>
<comment type="caution">
    <text evidence="5">The sequence shown here is derived from an EMBL/GenBank/DDBJ whole genome shotgun (WGS) entry which is preliminary data.</text>
</comment>
<keyword evidence="6" id="KW-1185">Reference proteome</keyword>
<evidence type="ECO:0000313" key="6">
    <source>
        <dbReference type="Proteomes" id="UP000316008"/>
    </source>
</evidence>
<dbReference type="RefSeq" id="WP_144332218.1">
    <property type="nucleotide sequence ID" value="NZ_VLPL01000002.1"/>
</dbReference>
<name>A0A556N3I8_9FLAO</name>
<dbReference type="GO" id="GO:0043565">
    <property type="term" value="F:sequence-specific DNA binding"/>
    <property type="evidence" value="ECO:0007669"/>
    <property type="project" value="InterPro"/>
</dbReference>
<dbReference type="Proteomes" id="UP000316008">
    <property type="component" value="Unassembled WGS sequence"/>
</dbReference>
<proteinExistence type="predicted"/>
<reference evidence="5 6" key="1">
    <citation type="submission" date="2019-07" db="EMBL/GenBank/DDBJ databases">
        <authorList>
            <person name="Huq M.A."/>
        </authorList>
    </citation>
    <scope>NUCLEOTIDE SEQUENCE [LARGE SCALE GENOMIC DNA]</scope>
    <source>
        <strain evidence="5 6">MAH-3</strain>
    </source>
</reference>
<dbReference type="Gene3D" id="1.10.10.60">
    <property type="entry name" value="Homeodomain-like"/>
    <property type="match status" value="1"/>
</dbReference>
<gene>
    <name evidence="5" type="ORF">FO442_05845</name>
</gene>
<evidence type="ECO:0000256" key="2">
    <source>
        <dbReference type="ARBA" id="ARBA00023125"/>
    </source>
</evidence>